<keyword evidence="5 6" id="KW-0472">Membrane</keyword>
<evidence type="ECO:0000313" key="8">
    <source>
        <dbReference type="Proteomes" id="UP000184543"/>
    </source>
</evidence>
<dbReference type="PANTHER" id="PTHR30250:SF28">
    <property type="entry name" value="POLYSACCHARIDE BIOSYNTHESIS PROTEIN"/>
    <property type="match status" value="1"/>
</dbReference>
<evidence type="ECO:0000256" key="2">
    <source>
        <dbReference type="ARBA" id="ARBA00022475"/>
    </source>
</evidence>
<reference evidence="8" key="1">
    <citation type="submission" date="2016-11" db="EMBL/GenBank/DDBJ databases">
        <authorList>
            <person name="Varghese N."/>
            <person name="Submissions S."/>
        </authorList>
    </citation>
    <scope>NUCLEOTIDE SEQUENCE [LARGE SCALE GENOMIC DNA]</scope>
    <source>
        <strain evidence="8">DSM 19858</strain>
    </source>
</reference>
<accession>A0A1M6BM68</accession>
<feature type="transmembrane region" description="Helical" evidence="6">
    <location>
        <begin position="85"/>
        <end position="110"/>
    </location>
</feature>
<proteinExistence type="predicted"/>
<dbReference type="Pfam" id="PF13440">
    <property type="entry name" value="Polysacc_synt_3"/>
    <property type="match status" value="1"/>
</dbReference>
<feature type="transmembrane region" description="Helical" evidence="6">
    <location>
        <begin position="372"/>
        <end position="392"/>
    </location>
</feature>
<evidence type="ECO:0000313" key="7">
    <source>
        <dbReference type="EMBL" id="SHI49757.1"/>
    </source>
</evidence>
<feature type="transmembrane region" description="Helical" evidence="6">
    <location>
        <begin position="125"/>
        <end position="145"/>
    </location>
</feature>
<dbReference type="EMBL" id="FQYU01000001">
    <property type="protein sequence ID" value="SHI49757.1"/>
    <property type="molecule type" value="Genomic_DNA"/>
</dbReference>
<dbReference type="Proteomes" id="UP000184543">
    <property type="component" value="Unassembled WGS sequence"/>
</dbReference>
<feature type="transmembrane region" description="Helical" evidence="6">
    <location>
        <begin position="398"/>
        <end position="418"/>
    </location>
</feature>
<dbReference type="STRING" id="192903.SAMN04488513_101468"/>
<feature type="transmembrane region" description="Helical" evidence="6">
    <location>
        <begin position="53"/>
        <end position="73"/>
    </location>
</feature>
<evidence type="ECO:0000256" key="1">
    <source>
        <dbReference type="ARBA" id="ARBA00004651"/>
    </source>
</evidence>
<feature type="transmembrane region" description="Helical" evidence="6">
    <location>
        <begin position="233"/>
        <end position="255"/>
    </location>
</feature>
<dbReference type="GO" id="GO:0005886">
    <property type="term" value="C:plasma membrane"/>
    <property type="evidence" value="ECO:0007669"/>
    <property type="project" value="UniProtKB-SubCell"/>
</dbReference>
<feature type="transmembrane region" description="Helical" evidence="6">
    <location>
        <begin position="344"/>
        <end position="365"/>
    </location>
</feature>
<dbReference type="InterPro" id="IPR050833">
    <property type="entry name" value="Poly_Biosynth_Transport"/>
</dbReference>
<feature type="transmembrane region" description="Helical" evidence="6">
    <location>
        <begin position="308"/>
        <end position="332"/>
    </location>
</feature>
<feature type="transmembrane region" description="Helical" evidence="6">
    <location>
        <begin position="20"/>
        <end position="41"/>
    </location>
</feature>
<protein>
    <submittedName>
        <fullName evidence="7">Membrane protein involved in the export of O-antigen and teichoic acid</fullName>
    </submittedName>
</protein>
<evidence type="ECO:0000256" key="6">
    <source>
        <dbReference type="SAM" id="Phobius"/>
    </source>
</evidence>
<gene>
    <name evidence="7" type="ORF">SAMN04488513_101468</name>
</gene>
<comment type="subcellular location">
    <subcellularLocation>
        <location evidence="1">Cell membrane</location>
        <topology evidence="1">Multi-pass membrane protein</topology>
    </subcellularLocation>
</comment>
<keyword evidence="4 6" id="KW-1133">Transmembrane helix</keyword>
<keyword evidence="2" id="KW-1003">Cell membrane</keyword>
<sequence length="426" mass="47855">MKKLGEKFRKIIQSEFARNVLTLTSGTAFAQVIPLLLAPILSRIYSPEDFGRLALYLSIVQILGAVSSGRYELAIMLPKEKKNGVQLTLLAIIITMAVSFTTLIVVLFFSKGIANSLGDPKLSEWLFFVPLSVLLMGIFNALNYFNTREKEFKNIAKANVFKSLGGNGGQLVLGLVKYTSGGLIIGQLASHFFGNLRMAKTFLRNTSVIKRTDCTALKELASRYSDFPKFSMWGVFLNTTSVNLTNFFVSSFYSLNYVGFYSYSTRYIGLPISLIGNSIGQVFFQKLSEERNNGQKAYTIFKSTFKKLALLGSIIFLPAFFIIEDAFVLVFGERWETAGQFARLLIPLYYLRFIFGPLSLTNIVYEKQKLALLCQMLIMAGHLIVLFSAWYFDFEITNLLLLQVGVLGGVYLYLFFILKSVVKGKI</sequence>
<evidence type="ECO:0000256" key="4">
    <source>
        <dbReference type="ARBA" id="ARBA00022989"/>
    </source>
</evidence>
<evidence type="ECO:0000256" key="5">
    <source>
        <dbReference type="ARBA" id="ARBA00023136"/>
    </source>
</evidence>
<dbReference type="RefSeq" id="WP_072987875.1">
    <property type="nucleotide sequence ID" value="NZ_FQYU01000001.1"/>
</dbReference>
<keyword evidence="3 6" id="KW-0812">Transmembrane</keyword>
<name>A0A1M6BM68_9FLAO</name>
<dbReference type="PANTHER" id="PTHR30250">
    <property type="entry name" value="PST FAMILY PREDICTED COLANIC ACID TRANSPORTER"/>
    <property type="match status" value="1"/>
</dbReference>
<dbReference type="AlphaFoldDB" id="A0A1M6BM68"/>
<organism evidence="7 8">
    <name type="scientific">Pseudozobellia thermophila</name>
    <dbReference type="NCBI Taxonomy" id="192903"/>
    <lineage>
        <taxon>Bacteria</taxon>
        <taxon>Pseudomonadati</taxon>
        <taxon>Bacteroidota</taxon>
        <taxon>Flavobacteriia</taxon>
        <taxon>Flavobacteriales</taxon>
        <taxon>Flavobacteriaceae</taxon>
        <taxon>Pseudozobellia</taxon>
    </lineage>
</organism>
<keyword evidence="8" id="KW-1185">Reference proteome</keyword>
<evidence type="ECO:0000256" key="3">
    <source>
        <dbReference type="ARBA" id="ARBA00022692"/>
    </source>
</evidence>